<dbReference type="GO" id="GO:0032259">
    <property type="term" value="P:methylation"/>
    <property type="evidence" value="ECO:0007669"/>
    <property type="project" value="UniProtKB-KW"/>
</dbReference>
<evidence type="ECO:0000256" key="1">
    <source>
        <dbReference type="ARBA" id="ARBA00001286"/>
    </source>
</evidence>
<reference evidence="12 13" key="1">
    <citation type="submission" date="2016-11" db="EMBL/GenBank/DDBJ databases">
        <authorList>
            <person name="Varghese N."/>
            <person name="Submissions S."/>
        </authorList>
    </citation>
    <scope>NUCLEOTIDE SEQUENCE [LARGE SCALE GENOMIC DNA]</scope>
    <source>
        <strain evidence="12 13">DSM 17919</strain>
    </source>
</reference>
<comment type="function">
    <text evidence="2">Involved in the cellular defense against the biological effects of O6-methylguanine (O6-MeG) and O4-methylthymine (O4-MeT) in DNA. Repairs the methylated nucleobase in DNA by stoichiometrically transferring the methyl group to a cysteine residue in the enzyme. This is a suicide reaction: the enzyme is irreversibly inactivated.</text>
</comment>
<evidence type="ECO:0000256" key="8">
    <source>
        <dbReference type="ARBA" id="ARBA00022763"/>
    </source>
</evidence>
<evidence type="ECO:0000313" key="13">
    <source>
        <dbReference type="Proteomes" id="UP000184001"/>
    </source>
</evidence>
<evidence type="ECO:0000256" key="3">
    <source>
        <dbReference type="ARBA" id="ARBA00008711"/>
    </source>
</evidence>
<keyword evidence="9" id="KW-0234">DNA repair</keyword>
<dbReference type="EC" id="2.1.1.63" evidence="4"/>
<gene>
    <name evidence="12" type="ORF">SAMN05660830_01832</name>
</gene>
<dbReference type="PANTHER" id="PTHR46460:SF1">
    <property type="entry name" value="METHYLATED-DNA--PROTEIN-CYSTEINE METHYLTRANSFERASE"/>
    <property type="match status" value="1"/>
</dbReference>
<protein>
    <recommendedName>
        <fullName evidence="5">Methylated-DNA--protein-cysteine methyltransferase</fullName>
        <ecNumber evidence="4">2.1.1.63</ecNumber>
    </recommendedName>
</protein>
<keyword evidence="8" id="KW-0227">DNA damage</keyword>
<sequence>MFLPEIEQIVGTRLRLILNWQEGKLVELSLLWANGENSTEELSDIGKQLRDCLLRYELGEHVQWPDLPFALEKMTPFGQNVLTALMQVPYGETVSYGELAALAGSPNAARGVGQVMARNRWPLIIPCHRVVAASGLGGFSGQGVSMKRYLLGIEGVLSRT</sequence>
<organism evidence="12 13">
    <name type="scientific">Halodesulfovibrio aestuarii</name>
    <dbReference type="NCBI Taxonomy" id="126333"/>
    <lineage>
        <taxon>Bacteria</taxon>
        <taxon>Pseudomonadati</taxon>
        <taxon>Thermodesulfobacteriota</taxon>
        <taxon>Desulfovibrionia</taxon>
        <taxon>Desulfovibrionales</taxon>
        <taxon>Desulfovibrionaceae</taxon>
        <taxon>Halodesulfovibrio</taxon>
    </lineage>
</organism>
<dbReference type="Pfam" id="PF01035">
    <property type="entry name" value="DNA_binding_1"/>
    <property type="match status" value="1"/>
</dbReference>
<dbReference type="InterPro" id="IPR014048">
    <property type="entry name" value="MethylDNA_cys_MeTrfase_DNA-bd"/>
</dbReference>
<evidence type="ECO:0000256" key="6">
    <source>
        <dbReference type="ARBA" id="ARBA00022603"/>
    </source>
</evidence>
<proteinExistence type="inferred from homology"/>
<comment type="catalytic activity">
    <reaction evidence="1">
        <text>a 4-O-methyl-thymidine in DNA + L-cysteinyl-[protein] = a thymidine in DNA + S-methyl-L-cysteinyl-[protein]</text>
        <dbReference type="Rhea" id="RHEA:53428"/>
        <dbReference type="Rhea" id="RHEA-COMP:10131"/>
        <dbReference type="Rhea" id="RHEA-COMP:10132"/>
        <dbReference type="Rhea" id="RHEA-COMP:13555"/>
        <dbReference type="Rhea" id="RHEA-COMP:13556"/>
        <dbReference type="ChEBI" id="CHEBI:29950"/>
        <dbReference type="ChEBI" id="CHEBI:82612"/>
        <dbReference type="ChEBI" id="CHEBI:137386"/>
        <dbReference type="ChEBI" id="CHEBI:137387"/>
        <dbReference type="EC" id="2.1.1.63"/>
    </reaction>
</comment>
<evidence type="ECO:0000256" key="10">
    <source>
        <dbReference type="ARBA" id="ARBA00049348"/>
    </source>
</evidence>
<evidence type="ECO:0000256" key="9">
    <source>
        <dbReference type="ARBA" id="ARBA00023204"/>
    </source>
</evidence>
<accession>A0A8G2C9V6</accession>
<dbReference type="EMBL" id="FQZR01000004">
    <property type="protein sequence ID" value="SHJ21739.1"/>
    <property type="molecule type" value="Genomic_DNA"/>
</dbReference>
<feature type="domain" description="Methylated-DNA-[protein]-cysteine S-methyltransferase DNA binding" evidence="11">
    <location>
        <begin position="76"/>
        <end position="156"/>
    </location>
</feature>
<dbReference type="GO" id="GO:0006281">
    <property type="term" value="P:DNA repair"/>
    <property type="evidence" value="ECO:0007669"/>
    <property type="project" value="UniProtKB-KW"/>
</dbReference>
<comment type="caution">
    <text evidence="12">The sequence shown here is derived from an EMBL/GenBank/DDBJ whole genome shotgun (WGS) entry which is preliminary data.</text>
</comment>
<name>A0A8G2C9V6_9BACT</name>
<evidence type="ECO:0000256" key="5">
    <source>
        <dbReference type="ARBA" id="ARBA00015377"/>
    </source>
</evidence>
<evidence type="ECO:0000256" key="2">
    <source>
        <dbReference type="ARBA" id="ARBA00003317"/>
    </source>
</evidence>
<dbReference type="PROSITE" id="PS00374">
    <property type="entry name" value="MGMT"/>
    <property type="match status" value="1"/>
</dbReference>
<dbReference type="Proteomes" id="UP000184001">
    <property type="component" value="Unassembled WGS sequence"/>
</dbReference>
<dbReference type="PANTHER" id="PTHR46460">
    <property type="entry name" value="METHYLATED-DNA--PROTEIN-CYSTEINE METHYLTRANSFERASE"/>
    <property type="match status" value="1"/>
</dbReference>
<evidence type="ECO:0000259" key="11">
    <source>
        <dbReference type="Pfam" id="PF01035"/>
    </source>
</evidence>
<evidence type="ECO:0000256" key="7">
    <source>
        <dbReference type="ARBA" id="ARBA00022679"/>
    </source>
</evidence>
<evidence type="ECO:0000313" key="12">
    <source>
        <dbReference type="EMBL" id="SHJ21739.1"/>
    </source>
</evidence>
<dbReference type="AlphaFoldDB" id="A0A8G2C9V6"/>
<dbReference type="SUPFAM" id="SSF46767">
    <property type="entry name" value="Methylated DNA-protein cysteine methyltransferase, C-terminal domain"/>
    <property type="match status" value="1"/>
</dbReference>
<comment type="similarity">
    <text evidence="3">Belongs to the MGMT family.</text>
</comment>
<dbReference type="Gene3D" id="1.10.10.10">
    <property type="entry name" value="Winged helix-like DNA-binding domain superfamily/Winged helix DNA-binding domain"/>
    <property type="match status" value="1"/>
</dbReference>
<dbReference type="CDD" id="cd06445">
    <property type="entry name" value="ATase"/>
    <property type="match status" value="1"/>
</dbReference>
<dbReference type="RefSeq" id="WP_019999906.1">
    <property type="nucleotide sequence ID" value="NZ_CP192219.1"/>
</dbReference>
<dbReference type="FunFam" id="1.10.10.10:FF:000214">
    <property type="entry name" value="Methylated-DNA--protein-cysteine methyltransferase"/>
    <property type="match status" value="1"/>
</dbReference>
<comment type="catalytic activity">
    <reaction evidence="10">
        <text>a 6-O-methyl-2'-deoxyguanosine in DNA + L-cysteinyl-[protein] = S-methyl-L-cysteinyl-[protein] + a 2'-deoxyguanosine in DNA</text>
        <dbReference type="Rhea" id="RHEA:24000"/>
        <dbReference type="Rhea" id="RHEA-COMP:10131"/>
        <dbReference type="Rhea" id="RHEA-COMP:10132"/>
        <dbReference type="Rhea" id="RHEA-COMP:11367"/>
        <dbReference type="Rhea" id="RHEA-COMP:11368"/>
        <dbReference type="ChEBI" id="CHEBI:29950"/>
        <dbReference type="ChEBI" id="CHEBI:82612"/>
        <dbReference type="ChEBI" id="CHEBI:85445"/>
        <dbReference type="ChEBI" id="CHEBI:85448"/>
        <dbReference type="EC" id="2.1.1.63"/>
    </reaction>
</comment>
<evidence type="ECO:0000256" key="4">
    <source>
        <dbReference type="ARBA" id="ARBA00011918"/>
    </source>
</evidence>
<dbReference type="GO" id="GO:0003908">
    <property type="term" value="F:methylated-DNA-[protein]-cysteine S-methyltransferase activity"/>
    <property type="evidence" value="ECO:0007669"/>
    <property type="project" value="UniProtKB-EC"/>
</dbReference>
<dbReference type="InterPro" id="IPR036217">
    <property type="entry name" value="MethylDNA_cys_MeTrfase_DNAb"/>
</dbReference>
<dbReference type="InterPro" id="IPR036388">
    <property type="entry name" value="WH-like_DNA-bd_sf"/>
</dbReference>
<keyword evidence="6 12" id="KW-0489">Methyltransferase</keyword>
<dbReference type="InterPro" id="IPR001497">
    <property type="entry name" value="MethylDNA_cys_MeTrfase_AS"/>
</dbReference>
<keyword evidence="7 12" id="KW-0808">Transferase</keyword>
<dbReference type="NCBIfam" id="TIGR00589">
    <property type="entry name" value="ogt"/>
    <property type="match status" value="1"/>
</dbReference>